<evidence type="ECO:0000313" key="11">
    <source>
        <dbReference type="Proteomes" id="UP001430755"/>
    </source>
</evidence>
<keyword evidence="4" id="KW-1003">Cell membrane</keyword>
<dbReference type="InterPro" id="IPR002549">
    <property type="entry name" value="AI-2E-like"/>
</dbReference>
<feature type="transmembrane region" description="Helical" evidence="9">
    <location>
        <begin position="110"/>
        <end position="128"/>
    </location>
</feature>
<keyword evidence="7 9" id="KW-0472">Membrane</keyword>
<comment type="similarity">
    <text evidence="2">Belongs to the autoinducer-2 exporter (AI-2E) (TC 2.A.86) family.</text>
</comment>
<gene>
    <name evidence="10" type="ORF">LPT13_04230</name>
</gene>
<evidence type="ECO:0000256" key="1">
    <source>
        <dbReference type="ARBA" id="ARBA00004651"/>
    </source>
</evidence>
<feature type="transmembrane region" description="Helical" evidence="9">
    <location>
        <begin position="140"/>
        <end position="162"/>
    </location>
</feature>
<comment type="subcellular location">
    <subcellularLocation>
        <location evidence="1">Cell membrane</location>
        <topology evidence="1">Multi-pass membrane protein</topology>
    </subcellularLocation>
</comment>
<feature type="compositionally biased region" description="Basic residues" evidence="8">
    <location>
        <begin position="510"/>
        <end position="522"/>
    </location>
</feature>
<dbReference type="RefSeq" id="WP_242163840.1">
    <property type="nucleotide sequence ID" value="NZ_JAJMLW010000001.1"/>
</dbReference>
<evidence type="ECO:0000256" key="4">
    <source>
        <dbReference type="ARBA" id="ARBA00022475"/>
    </source>
</evidence>
<evidence type="ECO:0000256" key="9">
    <source>
        <dbReference type="SAM" id="Phobius"/>
    </source>
</evidence>
<dbReference type="EMBL" id="JAJMLW010000001">
    <property type="protein sequence ID" value="MCI2241561.1"/>
    <property type="molecule type" value="Genomic_DNA"/>
</dbReference>
<dbReference type="Proteomes" id="UP001430755">
    <property type="component" value="Unassembled WGS sequence"/>
</dbReference>
<dbReference type="Pfam" id="PF01594">
    <property type="entry name" value="AI-2E_transport"/>
    <property type="match status" value="1"/>
</dbReference>
<keyword evidence="5 9" id="KW-0812">Transmembrane</keyword>
<evidence type="ECO:0000256" key="2">
    <source>
        <dbReference type="ARBA" id="ARBA00009773"/>
    </source>
</evidence>
<evidence type="ECO:0000256" key="6">
    <source>
        <dbReference type="ARBA" id="ARBA00022989"/>
    </source>
</evidence>
<feature type="region of interest" description="Disordered" evidence="8">
    <location>
        <begin position="448"/>
        <end position="468"/>
    </location>
</feature>
<feature type="transmembrane region" description="Helical" evidence="9">
    <location>
        <begin position="335"/>
        <end position="363"/>
    </location>
</feature>
<feature type="compositionally biased region" description="Low complexity" evidence="8">
    <location>
        <begin position="495"/>
        <end position="509"/>
    </location>
</feature>
<organism evidence="10 11">
    <name type="scientific">Adlercreutzia faecimuris</name>
    <dbReference type="NCBI Taxonomy" id="2897341"/>
    <lineage>
        <taxon>Bacteria</taxon>
        <taxon>Bacillati</taxon>
        <taxon>Actinomycetota</taxon>
        <taxon>Coriobacteriia</taxon>
        <taxon>Eggerthellales</taxon>
        <taxon>Eggerthellaceae</taxon>
        <taxon>Adlercreutzia</taxon>
    </lineage>
</organism>
<feature type="transmembrane region" description="Helical" evidence="9">
    <location>
        <begin position="82"/>
        <end position="104"/>
    </location>
</feature>
<proteinExistence type="inferred from homology"/>
<evidence type="ECO:0000256" key="5">
    <source>
        <dbReference type="ARBA" id="ARBA00022692"/>
    </source>
</evidence>
<evidence type="ECO:0000256" key="8">
    <source>
        <dbReference type="SAM" id="MobiDB-lite"/>
    </source>
</evidence>
<dbReference type="PANTHER" id="PTHR21716">
    <property type="entry name" value="TRANSMEMBRANE PROTEIN"/>
    <property type="match status" value="1"/>
</dbReference>
<evidence type="ECO:0000256" key="7">
    <source>
        <dbReference type="ARBA" id="ARBA00023136"/>
    </source>
</evidence>
<accession>A0ABS9WH29</accession>
<feature type="transmembrane region" description="Helical" evidence="9">
    <location>
        <begin position="294"/>
        <end position="315"/>
    </location>
</feature>
<name>A0ABS9WH29_9ACTN</name>
<comment type="caution">
    <text evidence="10">The sequence shown here is derived from an EMBL/GenBank/DDBJ whole genome shotgun (WGS) entry which is preliminary data.</text>
</comment>
<reference evidence="10" key="1">
    <citation type="submission" date="2021-11" db="EMBL/GenBank/DDBJ databases">
        <title>A Novel Adlercreutzia Species, isolated from a Allomyrina dichotoma larva feces.</title>
        <authorList>
            <person name="Suh M.K."/>
        </authorList>
    </citation>
    <scope>NUCLEOTIDE SEQUENCE</scope>
    <source>
        <strain evidence="10">JBNU-10</strain>
    </source>
</reference>
<evidence type="ECO:0000313" key="10">
    <source>
        <dbReference type="EMBL" id="MCI2241561.1"/>
    </source>
</evidence>
<feature type="transmembrane region" description="Helical" evidence="9">
    <location>
        <begin position="234"/>
        <end position="253"/>
    </location>
</feature>
<feature type="region of interest" description="Disordered" evidence="8">
    <location>
        <begin position="489"/>
        <end position="522"/>
    </location>
</feature>
<protein>
    <submittedName>
        <fullName evidence="10">AI-2E family transporter</fullName>
    </submittedName>
</protein>
<keyword evidence="3" id="KW-0813">Transport</keyword>
<evidence type="ECO:0000256" key="3">
    <source>
        <dbReference type="ARBA" id="ARBA00022448"/>
    </source>
</evidence>
<keyword evidence="11" id="KW-1185">Reference proteome</keyword>
<sequence>MKLPNPSKPAGKPPRRPSVMDTVSIPPVEDAVAAYAEADGPVCAPGPEASAAARAVEAADGPDAAAPSAEELRALRSRRRFLDVWTLVGAILLTGVIVYLLGILAVPVSIVIWTVIIVFCLRGMVGGLEKRGVNRTVGTALAYVAMAAVLGLIGFLLFSPMFGLNAQFADLMSSIPQYVDALTTWGNDLYARYSHVFEDETVKHLIDEVQANLTSWASAVAQGSASGLVGVGTVIANGLMALGFALVIAFWILMELPAIGRECARLIGPRHVQDAEFLHCTFTRVMGGYIKGTLLQCAIIGVACGILFAVLGIPNAAALGGITGVLNIIPIIGPWLGGAATAVVAVFASPLAALIALVGTILIQQFVYTFISPKIMSSSVDVHPALTLMALMVGSALGGAMSGLLGSLVGMLASIPAVAVMKSVFVYYFEKRTGRRVVAEDGVFFKGTTSETSGNAPDPMADAVSPHPDSTAAMERIELARAEGRRGPFAGWSIAAPDKAAKGKAASAGKRGKKPPTKGRHG</sequence>
<keyword evidence="6 9" id="KW-1133">Transmembrane helix</keyword>
<dbReference type="PANTHER" id="PTHR21716:SF53">
    <property type="entry name" value="PERMEASE PERM-RELATED"/>
    <property type="match status" value="1"/>
</dbReference>
<feature type="region of interest" description="Disordered" evidence="8">
    <location>
        <begin position="1"/>
        <end position="22"/>
    </location>
</feature>
<feature type="transmembrane region" description="Helical" evidence="9">
    <location>
        <begin position="411"/>
        <end position="429"/>
    </location>
</feature>